<evidence type="ECO:0000256" key="5">
    <source>
        <dbReference type="ARBA" id="ARBA00022691"/>
    </source>
</evidence>
<organism evidence="9 10">
    <name type="scientific">Silvibacterium bohemicum</name>
    <dbReference type="NCBI Taxonomy" id="1577686"/>
    <lineage>
        <taxon>Bacteria</taxon>
        <taxon>Pseudomonadati</taxon>
        <taxon>Acidobacteriota</taxon>
        <taxon>Terriglobia</taxon>
        <taxon>Terriglobales</taxon>
        <taxon>Acidobacteriaceae</taxon>
        <taxon>Silvibacterium</taxon>
    </lineage>
</organism>
<dbReference type="RefSeq" id="WP_050058539.1">
    <property type="nucleotide sequence ID" value="NZ_JACHEK010000003.1"/>
</dbReference>
<dbReference type="InterPro" id="IPR003616">
    <property type="entry name" value="Post-SET_dom"/>
</dbReference>
<dbReference type="SUPFAM" id="SSF82199">
    <property type="entry name" value="SET domain"/>
    <property type="match status" value="1"/>
</dbReference>
<evidence type="ECO:0000256" key="2">
    <source>
        <dbReference type="ARBA" id="ARBA00022454"/>
    </source>
</evidence>
<evidence type="ECO:0000313" key="9">
    <source>
        <dbReference type="EMBL" id="MBB6143897.1"/>
    </source>
</evidence>
<gene>
    <name evidence="9" type="ORF">HNQ77_001846</name>
</gene>
<dbReference type="InterPro" id="IPR046341">
    <property type="entry name" value="SET_dom_sf"/>
</dbReference>
<dbReference type="GO" id="GO:0005694">
    <property type="term" value="C:chromosome"/>
    <property type="evidence" value="ECO:0007669"/>
    <property type="project" value="UniProtKB-SubCell"/>
</dbReference>
<evidence type="ECO:0000259" key="7">
    <source>
        <dbReference type="PROSITE" id="PS50280"/>
    </source>
</evidence>
<evidence type="ECO:0008006" key="11">
    <source>
        <dbReference type="Google" id="ProtNLM"/>
    </source>
</evidence>
<dbReference type="InterPro" id="IPR050777">
    <property type="entry name" value="SET2_Histone-Lys_MeTrsfase"/>
</dbReference>
<dbReference type="Pfam" id="PF00856">
    <property type="entry name" value="SET"/>
    <property type="match status" value="1"/>
</dbReference>
<reference evidence="9 10" key="1">
    <citation type="submission" date="2020-08" db="EMBL/GenBank/DDBJ databases">
        <title>Genomic Encyclopedia of Type Strains, Phase IV (KMG-IV): sequencing the most valuable type-strain genomes for metagenomic binning, comparative biology and taxonomic classification.</title>
        <authorList>
            <person name="Goeker M."/>
        </authorList>
    </citation>
    <scope>NUCLEOTIDE SEQUENCE [LARGE SCALE GENOMIC DNA]</scope>
    <source>
        <strain evidence="9 10">DSM 103733</strain>
    </source>
</reference>
<dbReference type="GO" id="GO:0008168">
    <property type="term" value="F:methyltransferase activity"/>
    <property type="evidence" value="ECO:0007669"/>
    <property type="project" value="UniProtKB-KW"/>
</dbReference>
<dbReference type="PANTHER" id="PTHR22884">
    <property type="entry name" value="SET DOMAIN PROTEINS"/>
    <property type="match status" value="1"/>
</dbReference>
<dbReference type="SMART" id="SM00317">
    <property type="entry name" value="SET"/>
    <property type="match status" value="1"/>
</dbReference>
<feature type="compositionally biased region" description="Basic residues" evidence="6">
    <location>
        <begin position="160"/>
        <end position="169"/>
    </location>
</feature>
<feature type="domain" description="Post-SET" evidence="8">
    <location>
        <begin position="114"/>
        <end position="130"/>
    </location>
</feature>
<dbReference type="GO" id="GO:0032259">
    <property type="term" value="P:methylation"/>
    <property type="evidence" value="ECO:0007669"/>
    <property type="project" value="UniProtKB-KW"/>
</dbReference>
<evidence type="ECO:0000256" key="6">
    <source>
        <dbReference type="SAM" id="MobiDB-lite"/>
    </source>
</evidence>
<keyword evidence="3" id="KW-0489">Methyltransferase</keyword>
<dbReference type="InterPro" id="IPR001214">
    <property type="entry name" value="SET_dom"/>
</dbReference>
<feature type="region of interest" description="Disordered" evidence="6">
    <location>
        <begin position="136"/>
        <end position="169"/>
    </location>
</feature>
<keyword evidence="2" id="KW-0158">Chromosome</keyword>
<sequence length="169" mass="18496">MPLIIRSSAIHAAGCYTTGPISKRTRIVEYTGPHISKERADEKYQDSPTTYLFGLGNGDKVIDGFGLAMFINHSCDPNCETKELKGRVWISSLRNIAAGEELTYDYNLYDGDDDAALCNCGSANCRKSMYSPDEIKKRARAAKRAEAKKAAKKQTQAKPAGKKRAVGGK</sequence>
<dbReference type="OrthoDB" id="9790349at2"/>
<dbReference type="PROSITE" id="PS50280">
    <property type="entry name" value="SET"/>
    <property type="match status" value="1"/>
</dbReference>
<keyword evidence="5" id="KW-0949">S-adenosyl-L-methionine</keyword>
<comment type="subcellular location">
    <subcellularLocation>
        <location evidence="1">Chromosome</location>
    </subcellularLocation>
</comment>
<dbReference type="Gene3D" id="2.170.270.10">
    <property type="entry name" value="SET domain"/>
    <property type="match status" value="1"/>
</dbReference>
<dbReference type="EMBL" id="JACHEK010000003">
    <property type="protein sequence ID" value="MBB6143897.1"/>
    <property type="molecule type" value="Genomic_DNA"/>
</dbReference>
<dbReference type="AlphaFoldDB" id="A0A841JTU0"/>
<feature type="domain" description="SET" evidence="7">
    <location>
        <begin position="1"/>
        <end position="107"/>
    </location>
</feature>
<dbReference type="PROSITE" id="PS50868">
    <property type="entry name" value="POST_SET"/>
    <property type="match status" value="1"/>
</dbReference>
<name>A0A841JTU0_9BACT</name>
<dbReference type="Proteomes" id="UP000538666">
    <property type="component" value="Unassembled WGS sequence"/>
</dbReference>
<accession>A0A841JTU0</accession>
<keyword evidence="10" id="KW-1185">Reference proteome</keyword>
<evidence type="ECO:0000313" key="10">
    <source>
        <dbReference type="Proteomes" id="UP000538666"/>
    </source>
</evidence>
<evidence type="ECO:0000256" key="3">
    <source>
        <dbReference type="ARBA" id="ARBA00022603"/>
    </source>
</evidence>
<evidence type="ECO:0000256" key="1">
    <source>
        <dbReference type="ARBA" id="ARBA00004286"/>
    </source>
</evidence>
<keyword evidence="4" id="KW-0808">Transferase</keyword>
<evidence type="ECO:0000256" key="4">
    <source>
        <dbReference type="ARBA" id="ARBA00022679"/>
    </source>
</evidence>
<protein>
    <recommendedName>
        <fullName evidence="11">SET domain-containing protein-lysine N-methyltransferase</fullName>
    </recommendedName>
</protein>
<proteinExistence type="predicted"/>
<comment type="caution">
    <text evidence="9">The sequence shown here is derived from an EMBL/GenBank/DDBJ whole genome shotgun (WGS) entry which is preliminary data.</text>
</comment>
<evidence type="ECO:0000259" key="8">
    <source>
        <dbReference type="PROSITE" id="PS50868"/>
    </source>
</evidence>